<dbReference type="PRINTS" id="PR00141">
    <property type="entry name" value="PROTEASOME"/>
</dbReference>
<dbReference type="GO" id="GO:0005737">
    <property type="term" value="C:cytoplasm"/>
    <property type="evidence" value="ECO:0007669"/>
    <property type="project" value="UniProtKB-SubCell"/>
</dbReference>
<dbReference type="Pfam" id="PF00227">
    <property type="entry name" value="Proteasome"/>
    <property type="match status" value="1"/>
</dbReference>
<keyword evidence="2 10" id="KW-0963">Cytoplasm</keyword>
<dbReference type="InterPro" id="IPR001353">
    <property type="entry name" value="Proteasome_sua/b"/>
</dbReference>
<evidence type="ECO:0000256" key="1">
    <source>
        <dbReference type="ARBA" id="ARBA00001198"/>
    </source>
</evidence>
<dbReference type="InterPro" id="IPR023333">
    <property type="entry name" value="Proteasome_suB-type"/>
</dbReference>
<dbReference type="PROSITE" id="PS51476">
    <property type="entry name" value="PROTEASOME_BETA_2"/>
    <property type="match status" value="1"/>
</dbReference>
<keyword evidence="5" id="KW-0378">Hydrolase</keyword>
<dbReference type="Proteomes" id="UP000037460">
    <property type="component" value="Unassembled WGS sequence"/>
</dbReference>
<sequence length="257" mass="27418">MDAGLIDRSRFLDREVLDPHRVMETSRMGGASASAMAAGVGQHSGGNLDFLKQAVDLGTSIMAVAYDGGVVIGADSRTSTGIYISNRVSDKITKIDDRIFVCRSGSAADTQAISDYVTHFINQHRMEFGKPPSVKTAANFFRQLCYTNKEALMAGILVAGWDEKEGGQVYCIPVGGALVQQPFSIGGSGSTYIYGFCDAYYKPGMTAMQCEEFVKKALSHAMARDGSSGGVIRTVRIDAAGAEKKFVAGDKLPFGPL</sequence>
<evidence type="ECO:0000256" key="2">
    <source>
        <dbReference type="ARBA" id="ARBA00022490"/>
    </source>
</evidence>
<dbReference type="GO" id="GO:0004298">
    <property type="term" value="F:threonine-type endopeptidase activity"/>
    <property type="evidence" value="ECO:0007669"/>
    <property type="project" value="UniProtKB-KW"/>
</dbReference>
<keyword evidence="6 10" id="KW-0647">Proteasome</keyword>
<dbReference type="GO" id="GO:0051603">
    <property type="term" value="P:proteolysis involved in protein catabolic process"/>
    <property type="evidence" value="ECO:0007669"/>
    <property type="project" value="InterPro"/>
</dbReference>
<evidence type="ECO:0000256" key="6">
    <source>
        <dbReference type="ARBA" id="ARBA00022942"/>
    </source>
</evidence>
<dbReference type="InterPro" id="IPR029055">
    <property type="entry name" value="Ntn_hydrolases_N"/>
</dbReference>
<keyword evidence="7" id="KW-0865">Zymogen</keyword>
<evidence type="ECO:0000313" key="11">
    <source>
        <dbReference type="EMBL" id="KOO30634.1"/>
    </source>
</evidence>
<name>A0A0M0JVR4_9EUKA</name>
<evidence type="ECO:0000256" key="4">
    <source>
        <dbReference type="ARBA" id="ARBA00022698"/>
    </source>
</evidence>
<dbReference type="OrthoDB" id="7854943at2759"/>
<comment type="subcellular location">
    <subcellularLocation>
        <location evidence="10">Cytoplasm</location>
    </subcellularLocation>
    <subcellularLocation>
        <location evidence="10">Nucleus</location>
    </subcellularLocation>
</comment>
<proteinExistence type="inferred from homology"/>
<dbReference type="CDD" id="cd03762">
    <property type="entry name" value="proteasome_beta_type_6"/>
    <property type="match status" value="1"/>
</dbReference>
<dbReference type="PROSITE" id="PS00854">
    <property type="entry name" value="PROTEASOME_BETA_1"/>
    <property type="match status" value="1"/>
</dbReference>
<dbReference type="FunFam" id="3.60.20.10:FF:000010">
    <property type="entry name" value="Proteasome subunit beta type-1"/>
    <property type="match status" value="1"/>
</dbReference>
<evidence type="ECO:0000313" key="12">
    <source>
        <dbReference type="Proteomes" id="UP000037460"/>
    </source>
</evidence>
<protein>
    <recommendedName>
        <fullName evidence="10">Proteasome subunit beta</fullName>
    </recommendedName>
</protein>
<keyword evidence="4" id="KW-0888">Threonine protease</keyword>
<dbReference type="InterPro" id="IPR000243">
    <property type="entry name" value="Pept_T1A_subB"/>
</dbReference>
<keyword evidence="12" id="KW-1185">Reference proteome</keyword>
<dbReference type="Gene3D" id="3.60.20.10">
    <property type="entry name" value="Glutamine Phosphoribosylpyrophosphate, subunit 1, domain 1"/>
    <property type="match status" value="1"/>
</dbReference>
<evidence type="ECO:0000256" key="7">
    <source>
        <dbReference type="ARBA" id="ARBA00023145"/>
    </source>
</evidence>
<feature type="active site" description="Nucleophile" evidence="9">
    <location>
        <position position="59"/>
    </location>
</feature>
<keyword evidence="8 10" id="KW-0539">Nucleus</keyword>
<keyword evidence="3" id="KW-0645">Protease</keyword>
<evidence type="ECO:0000256" key="8">
    <source>
        <dbReference type="ARBA" id="ARBA00023242"/>
    </source>
</evidence>
<dbReference type="PANTHER" id="PTHR32194:SF0">
    <property type="entry name" value="ATP-DEPENDENT PROTEASE SUBUNIT HSLV"/>
    <property type="match status" value="1"/>
</dbReference>
<comment type="similarity">
    <text evidence="10">Belongs to the peptidase T1B family.</text>
</comment>
<comment type="subunit">
    <text evidence="10">Component of the proteasome complex.</text>
</comment>
<evidence type="ECO:0000256" key="10">
    <source>
        <dbReference type="RuleBase" id="RU004203"/>
    </source>
</evidence>
<accession>A0A0M0JVR4</accession>
<dbReference type="GO" id="GO:0019774">
    <property type="term" value="C:proteasome core complex, beta-subunit complex"/>
    <property type="evidence" value="ECO:0007669"/>
    <property type="project" value="UniProtKB-ARBA"/>
</dbReference>
<evidence type="ECO:0000256" key="3">
    <source>
        <dbReference type="ARBA" id="ARBA00022670"/>
    </source>
</evidence>
<dbReference type="EMBL" id="JWZX01002189">
    <property type="protein sequence ID" value="KOO30634.1"/>
    <property type="molecule type" value="Genomic_DNA"/>
</dbReference>
<evidence type="ECO:0000256" key="5">
    <source>
        <dbReference type="ARBA" id="ARBA00022801"/>
    </source>
</evidence>
<dbReference type="PANTHER" id="PTHR32194">
    <property type="entry name" value="METALLOPROTEASE TLDD"/>
    <property type="match status" value="1"/>
</dbReference>
<dbReference type="SUPFAM" id="SSF56235">
    <property type="entry name" value="N-terminal nucleophile aminohydrolases (Ntn hydrolases)"/>
    <property type="match status" value="1"/>
</dbReference>
<reference evidence="12" key="1">
    <citation type="journal article" date="2015" name="PLoS Genet.">
        <title>Genome Sequence and Transcriptome Analyses of Chrysochromulina tobin: Metabolic Tools for Enhanced Algal Fitness in the Prominent Order Prymnesiales (Haptophyceae).</title>
        <authorList>
            <person name="Hovde B.T."/>
            <person name="Deodato C.R."/>
            <person name="Hunsperger H.M."/>
            <person name="Ryken S.A."/>
            <person name="Yost W."/>
            <person name="Jha R.K."/>
            <person name="Patterson J."/>
            <person name="Monnat R.J. Jr."/>
            <person name="Barlow S.B."/>
            <person name="Starkenburg S.R."/>
            <person name="Cattolico R.A."/>
        </authorList>
    </citation>
    <scope>NUCLEOTIDE SEQUENCE</scope>
    <source>
        <strain evidence="12">CCMP291</strain>
    </source>
</reference>
<organism evidence="11 12">
    <name type="scientific">Chrysochromulina tobinii</name>
    <dbReference type="NCBI Taxonomy" id="1460289"/>
    <lineage>
        <taxon>Eukaryota</taxon>
        <taxon>Haptista</taxon>
        <taxon>Haptophyta</taxon>
        <taxon>Prymnesiophyceae</taxon>
        <taxon>Prymnesiales</taxon>
        <taxon>Chrysochromulinaceae</taxon>
        <taxon>Chrysochromulina</taxon>
    </lineage>
</organism>
<dbReference type="AlphaFoldDB" id="A0A0M0JVR4"/>
<evidence type="ECO:0000256" key="9">
    <source>
        <dbReference type="PIRSR" id="PIRSR600243-1"/>
    </source>
</evidence>
<dbReference type="InterPro" id="IPR016050">
    <property type="entry name" value="Proteasome_bsu_CS"/>
</dbReference>
<gene>
    <name evidence="11" type="ORF">Ctob_014743</name>
</gene>
<comment type="catalytic activity">
    <reaction evidence="1">
        <text>Cleavage of peptide bonds with very broad specificity.</text>
        <dbReference type="EC" id="3.4.25.1"/>
    </reaction>
</comment>
<comment type="function">
    <text evidence="10">Component of the proteasome, a multicatalytic proteinase complex which is characterized by its ability to cleave peptides with Arg, Phe, Tyr, Leu, and Glu adjacent to the leaving group at neutral or slightly basic pH. The proteasome has an ATP-dependent proteolytic activity.</text>
</comment>
<comment type="caution">
    <text evidence="11">The sequence shown here is derived from an EMBL/GenBank/DDBJ whole genome shotgun (WGS) entry which is preliminary data.</text>
</comment>
<dbReference type="GO" id="GO:0005634">
    <property type="term" value="C:nucleus"/>
    <property type="evidence" value="ECO:0007669"/>
    <property type="project" value="UniProtKB-SubCell"/>
</dbReference>